<comment type="caution">
    <text evidence="4">The sequence shown here is derived from an EMBL/GenBank/DDBJ whole genome shotgun (WGS) entry which is preliminary data.</text>
</comment>
<evidence type="ECO:0000313" key="4">
    <source>
        <dbReference type="EMBL" id="TDA39035.1"/>
    </source>
</evidence>
<organism evidence="4 5">
    <name type="scientific">Thermoproteota archaeon</name>
    <dbReference type="NCBI Taxonomy" id="2056631"/>
    <lineage>
        <taxon>Archaea</taxon>
        <taxon>Thermoproteota</taxon>
    </lineage>
</organism>
<dbReference type="EMBL" id="QNVH01000024">
    <property type="protein sequence ID" value="TDA39035.1"/>
    <property type="molecule type" value="Genomic_DNA"/>
</dbReference>
<accession>A0A523BDP4</accession>
<dbReference type="PANTHER" id="PTHR43080">
    <property type="entry name" value="CBS DOMAIN-CONTAINING PROTEIN CBSX3, MITOCHONDRIAL"/>
    <property type="match status" value="1"/>
</dbReference>
<evidence type="ECO:0000313" key="5">
    <source>
        <dbReference type="Proteomes" id="UP000315399"/>
    </source>
</evidence>
<gene>
    <name evidence="4" type="ORF">DSO08_03305</name>
</gene>
<evidence type="ECO:0000256" key="1">
    <source>
        <dbReference type="ARBA" id="ARBA00023122"/>
    </source>
</evidence>
<dbReference type="PANTHER" id="PTHR43080:SF2">
    <property type="entry name" value="CBS DOMAIN-CONTAINING PROTEIN"/>
    <property type="match status" value="1"/>
</dbReference>
<dbReference type="PROSITE" id="PS51371">
    <property type="entry name" value="CBS"/>
    <property type="match status" value="2"/>
</dbReference>
<dbReference type="Gene3D" id="3.10.580.10">
    <property type="entry name" value="CBS-domain"/>
    <property type="match status" value="1"/>
</dbReference>
<keyword evidence="1 2" id="KW-0129">CBS domain</keyword>
<feature type="domain" description="CBS" evidence="3">
    <location>
        <begin position="78"/>
        <end position="133"/>
    </location>
</feature>
<sequence>MGLTCMAKVSEFMTKKVVTISPEASVLEASLLMSEKNIGSVVVAEGDIPVGIVTERDIIAGVVSKRLPPESTHVKDIMSKPLVTCTPECNIDEAASLMQAHKIKHLPVLKGRELVGIFTTYDLMVARSHEYDRIQATIAELMKEK</sequence>
<dbReference type="InterPro" id="IPR051257">
    <property type="entry name" value="Diverse_CBS-Domain"/>
</dbReference>
<name>A0A523BDP4_9CREN</name>
<evidence type="ECO:0000259" key="3">
    <source>
        <dbReference type="PROSITE" id="PS51371"/>
    </source>
</evidence>
<reference evidence="4 5" key="1">
    <citation type="journal article" date="2019" name="Nat. Microbiol.">
        <title>Expanding anaerobic alkane metabolism in the domain of Archaea.</title>
        <authorList>
            <person name="Wang Y."/>
            <person name="Wegener G."/>
            <person name="Hou J."/>
            <person name="Wang F."/>
            <person name="Xiao X."/>
        </authorList>
    </citation>
    <scope>NUCLEOTIDE SEQUENCE [LARGE SCALE GENOMIC DNA]</scope>
    <source>
        <strain evidence="4">WYZ-LMO10</strain>
    </source>
</reference>
<dbReference type="SUPFAM" id="SSF54631">
    <property type="entry name" value="CBS-domain pair"/>
    <property type="match status" value="1"/>
</dbReference>
<feature type="domain" description="CBS" evidence="3">
    <location>
        <begin position="13"/>
        <end position="70"/>
    </location>
</feature>
<dbReference type="SMART" id="SM00116">
    <property type="entry name" value="CBS"/>
    <property type="match status" value="2"/>
</dbReference>
<dbReference type="AlphaFoldDB" id="A0A523BDP4"/>
<evidence type="ECO:0000256" key="2">
    <source>
        <dbReference type="PROSITE-ProRule" id="PRU00703"/>
    </source>
</evidence>
<dbReference type="Proteomes" id="UP000315399">
    <property type="component" value="Unassembled WGS sequence"/>
</dbReference>
<protein>
    <submittedName>
        <fullName evidence="4">CBS domain-containing protein</fullName>
    </submittedName>
</protein>
<dbReference type="InterPro" id="IPR046342">
    <property type="entry name" value="CBS_dom_sf"/>
</dbReference>
<proteinExistence type="predicted"/>
<dbReference type="InterPro" id="IPR000644">
    <property type="entry name" value="CBS_dom"/>
</dbReference>
<dbReference type="Pfam" id="PF00571">
    <property type="entry name" value="CBS"/>
    <property type="match status" value="2"/>
</dbReference>